<evidence type="ECO:0000313" key="4">
    <source>
        <dbReference type="Proteomes" id="UP000308730"/>
    </source>
</evidence>
<dbReference type="GO" id="GO:0031267">
    <property type="term" value="F:small GTPase binding"/>
    <property type="evidence" value="ECO:0007669"/>
    <property type="project" value="TreeGrafter"/>
</dbReference>
<organism evidence="3 4">
    <name type="scientific">Antrodiella citrinella</name>
    <dbReference type="NCBI Taxonomy" id="2447956"/>
    <lineage>
        <taxon>Eukaryota</taxon>
        <taxon>Fungi</taxon>
        <taxon>Dikarya</taxon>
        <taxon>Basidiomycota</taxon>
        <taxon>Agaricomycotina</taxon>
        <taxon>Agaricomycetes</taxon>
        <taxon>Polyporales</taxon>
        <taxon>Steccherinaceae</taxon>
        <taxon>Antrodiella</taxon>
    </lineage>
</organism>
<feature type="region of interest" description="Disordered" evidence="1">
    <location>
        <begin position="85"/>
        <end position="122"/>
    </location>
</feature>
<dbReference type="GO" id="GO:0005096">
    <property type="term" value="F:GTPase activator activity"/>
    <property type="evidence" value="ECO:0007669"/>
    <property type="project" value="TreeGrafter"/>
</dbReference>
<dbReference type="InterPro" id="IPR000195">
    <property type="entry name" value="Rab-GAP-TBC_dom"/>
</dbReference>
<evidence type="ECO:0000259" key="2">
    <source>
        <dbReference type="PROSITE" id="PS50086"/>
    </source>
</evidence>
<accession>A0A4S4N348</accession>
<feature type="region of interest" description="Disordered" evidence="1">
    <location>
        <begin position="135"/>
        <end position="162"/>
    </location>
</feature>
<dbReference type="EMBL" id="SGPM01000006">
    <property type="protein sequence ID" value="THH33409.1"/>
    <property type="molecule type" value="Genomic_DNA"/>
</dbReference>
<dbReference type="Proteomes" id="UP000308730">
    <property type="component" value="Unassembled WGS sequence"/>
</dbReference>
<feature type="domain" description="Rab-GAP TBC" evidence="2">
    <location>
        <begin position="286"/>
        <end position="485"/>
    </location>
</feature>
<comment type="caution">
    <text evidence="3">The sequence shown here is derived from an EMBL/GenBank/DDBJ whole genome shotgun (WGS) entry which is preliminary data.</text>
</comment>
<dbReference type="AlphaFoldDB" id="A0A4S4N348"/>
<evidence type="ECO:0000313" key="3">
    <source>
        <dbReference type="EMBL" id="THH33409.1"/>
    </source>
</evidence>
<dbReference type="InterPro" id="IPR050302">
    <property type="entry name" value="Rab_GAP_TBC_domain"/>
</dbReference>
<dbReference type="OrthoDB" id="289721at2759"/>
<dbReference type="PANTHER" id="PTHR47219">
    <property type="entry name" value="RAB GTPASE-ACTIVATING PROTEIN 1-LIKE"/>
    <property type="match status" value="1"/>
</dbReference>
<dbReference type="Gene3D" id="1.10.472.80">
    <property type="entry name" value="Ypt/Rab-GAP domain of gyp1p, domain 3"/>
    <property type="match status" value="1"/>
</dbReference>
<dbReference type="PROSITE" id="PS50086">
    <property type="entry name" value="TBC_RABGAP"/>
    <property type="match status" value="1"/>
</dbReference>
<dbReference type="Gene3D" id="1.10.10.750">
    <property type="entry name" value="Ypt/Rab-GAP domain of gyp1p, domain 1"/>
    <property type="match status" value="1"/>
</dbReference>
<feature type="region of interest" description="Disordered" evidence="1">
    <location>
        <begin position="1"/>
        <end position="34"/>
    </location>
</feature>
<gene>
    <name evidence="3" type="ORF">EUX98_g775</name>
</gene>
<keyword evidence="4" id="KW-1185">Reference proteome</keyword>
<dbReference type="Gene3D" id="1.10.8.270">
    <property type="entry name" value="putative rabgap domain of human tbc1 domain family member 14 like domains"/>
    <property type="match status" value="1"/>
</dbReference>
<evidence type="ECO:0000256" key="1">
    <source>
        <dbReference type="SAM" id="MobiDB-lite"/>
    </source>
</evidence>
<reference evidence="3 4" key="1">
    <citation type="submission" date="2019-02" db="EMBL/GenBank/DDBJ databases">
        <title>Genome sequencing of the rare red list fungi Antrodiella citrinella (Flaviporus citrinellus).</title>
        <authorList>
            <person name="Buettner E."/>
            <person name="Kellner H."/>
        </authorList>
    </citation>
    <scope>NUCLEOTIDE SEQUENCE [LARGE SCALE GENOMIC DNA]</scope>
    <source>
        <strain evidence="3 4">DSM 108506</strain>
    </source>
</reference>
<dbReference type="SUPFAM" id="SSF47923">
    <property type="entry name" value="Ypt/Rab-GAP domain of gyp1p"/>
    <property type="match status" value="2"/>
</dbReference>
<protein>
    <recommendedName>
        <fullName evidence="2">Rab-GAP TBC domain-containing protein</fullName>
    </recommendedName>
</protein>
<dbReference type="PANTHER" id="PTHR47219:SF15">
    <property type="entry name" value="TBC1 DOMAIN FAMILY MEMBER 12 ISOFORM X1"/>
    <property type="match status" value="1"/>
</dbReference>
<dbReference type="SMART" id="SM00164">
    <property type="entry name" value="TBC"/>
    <property type="match status" value="1"/>
</dbReference>
<proteinExistence type="predicted"/>
<dbReference type="Pfam" id="PF00566">
    <property type="entry name" value="RabGAP-TBC"/>
    <property type="match status" value="1"/>
</dbReference>
<dbReference type="InterPro" id="IPR035969">
    <property type="entry name" value="Rab-GAP_TBC_sf"/>
</dbReference>
<name>A0A4S4N348_9APHY</name>
<sequence>MEELSDDERNVVLHNGASKAQPNHFDLDDAFEDADDNDVSFDFSPAAVREEMARSMKHEWKVEQDIDDLSVKIGYAVEQDASVSTFDINDSPDQGPVSLSSLQSPQRANQTLPQSRSDSNNEFNDIQLSSEFSSVNLSDLPTPPESVHASPDPEEAEPKEHLSPYSTVQIDYIDALIIPIHFTHSDDTDNRTIQYLHNFRGHPTSHNKIHGSKRTGQSHQKHMADWEVMMKRSRAAEDKRRKALQERRVLREKRIEETVAIWEKEILPDWTIVMRDTRLRKLWWQGIPTKLRATLWQHAVGNALALSKDAFKGYMARATRALTAGTFPAAVLEYIEADITTSLPTLHLFAPGRGPLYQDLKDMLCAWVVARSDEGLGYVPGIAKIGAMLLLNMAPSPAFLVLRNLLERHCMRSFYGGMTSKDDVEAYYRIFDTLLADGMPKIYFNFKQHQISPSAYLPDWLTSLFLDHLPFEACARLWDILLLEGDSFLYRASLGMLAVLEPRLFFPDRKELLDLLKGENKAAIEVAKRDGRVLEGAAKYEIYNVDEETLWERIDDMEEWWKEIKKVTSDIVFAPGAPTYVANITITSTES</sequence>